<dbReference type="Gene3D" id="2.40.50.100">
    <property type="match status" value="1"/>
</dbReference>
<dbReference type="InterPro" id="IPR058647">
    <property type="entry name" value="BSH_CzcB-like"/>
</dbReference>
<dbReference type="PANTHER" id="PTHR30469:SF15">
    <property type="entry name" value="HLYD FAMILY OF SECRETION PROTEINS"/>
    <property type="match status" value="1"/>
</dbReference>
<accession>A0A501XVC7</accession>
<feature type="domain" description="CzcB-like barrel-sandwich hybrid" evidence="3">
    <location>
        <begin position="80"/>
        <end position="192"/>
    </location>
</feature>
<dbReference type="SUPFAM" id="SSF111369">
    <property type="entry name" value="HlyD-like secretion proteins"/>
    <property type="match status" value="1"/>
</dbReference>
<evidence type="ECO:0000259" key="2">
    <source>
        <dbReference type="Pfam" id="PF25967"/>
    </source>
</evidence>
<sequence>MKAAGCAIAVALLLALGIGYMLFAGADANPPAALQAHPALTVAVARPRFETWPDTLSASGVIAPWEEASIGTQIGSYQLIEVRANVGDQVRRGQLLARLNPALLRAEEAQLIARYEQAKTNDRRAKALQAAGGISDQDALQSATDVKTASAMLAAKRLELRYTAILAPDDGAISARTATLGAVVPAGQELFRMIRRNRLEWRGELTAQQLPSVVPGQRIALILPDGSSASAVVRQIAPALNDQSRLAIVYADVEPGSRARAGMYVGGSIARGQSPALVVPADAVVIRDGHNHVVEIVGAGETPKVALRRVTPGRRRGDTVEIVHGLAGKERLVLRGGAFLNDGDVVRLSGAPR</sequence>
<dbReference type="Pfam" id="PF25967">
    <property type="entry name" value="RND-MFP_C"/>
    <property type="match status" value="1"/>
</dbReference>
<protein>
    <submittedName>
        <fullName evidence="4">Efflux RND transporter periplasmic adaptor subunit</fullName>
    </submittedName>
</protein>
<name>A0A501XVC7_9SPHN</name>
<dbReference type="GO" id="GO:1990281">
    <property type="term" value="C:efflux pump complex"/>
    <property type="evidence" value="ECO:0007669"/>
    <property type="project" value="TreeGrafter"/>
</dbReference>
<dbReference type="Gene3D" id="2.40.30.170">
    <property type="match status" value="1"/>
</dbReference>
<dbReference type="Gene3D" id="2.40.420.20">
    <property type="match status" value="1"/>
</dbReference>
<comment type="similarity">
    <text evidence="1">Belongs to the membrane fusion protein (MFP) (TC 8.A.1) family.</text>
</comment>
<dbReference type="PANTHER" id="PTHR30469">
    <property type="entry name" value="MULTIDRUG RESISTANCE PROTEIN MDTA"/>
    <property type="match status" value="1"/>
</dbReference>
<organism evidence="4 5">
    <name type="scientific">Sandaracinobacter neustonicus</name>
    <dbReference type="NCBI Taxonomy" id="1715348"/>
    <lineage>
        <taxon>Bacteria</taxon>
        <taxon>Pseudomonadati</taxon>
        <taxon>Pseudomonadota</taxon>
        <taxon>Alphaproteobacteria</taxon>
        <taxon>Sphingomonadales</taxon>
        <taxon>Sphingosinicellaceae</taxon>
        <taxon>Sandaracinobacter</taxon>
    </lineage>
</organism>
<dbReference type="AlphaFoldDB" id="A0A501XVC7"/>
<dbReference type="OrthoDB" id="9806939at2"/>
<dbReference type="InterPro" id="IPR006143">
    <property type="entry name" value="RND_pump_MFP"/>
</dbReference>
<dbReference type="Gene3D" id="1.10.287.470">
    <property type="entry name" value="Helix hairpin bin"/>
    <property type="match status" value="1"/>
</dbReference>
<feature type="domain" description="Multidrug resistance protein MdtA-like C-terminal permuted SH3" evidence="2">
    <location>
        <begin position="276"/>
        <end position="336"/>
    </location>
</feature>
<dbReference type="Proteomes" id="UP000319897">
    <property type="component" value="Unassembled WGS sequence"/>
</dbReference>
<evidence type="ECO:0000259" key="3">
    <source>
        <dbReference type="Pfam" id="PF25973"/>
    </source>
</evidence>
<evidence type="ECO:0000313" key="4">
    <source>
        <dbReference type="EMBL" id="TPE64047.1"/>
    </source>
</evidence>
<evidence type="ECO:0000256" key="1">
    <source>
        <dbReference type="ARBA" id="ARBA00009477"/>
    </source>
</evidence>
<keyword evidence="5" id="KW-1185">Reference proteome</keyword>
<reference evidence="4 5" key="1">
    <citation type="submission" date="2019-06" db="EMBL/GenBank/DDBJ databases">
        <authorList>
            <person name="Lee I."/>
            <person name="Jang G.I."/>
            <person name="Hwang C.Y."/>
        </authorList>
    </citation>
    <scope>NUCLEOTIDE SEQUENCE [LARGE SCALE GENOMIC DNA]</scope>
    <source>
        <strain evidence="4 5">PAMC 28131</strain>
    </source>
</reference>
<dbReference type="Pfam" id="PF25973">
    <property type="entry name" value="BSH_CzcB"/>
    <property type="match status" value="1"/>
</dbReference>
<dbReference type="NCBIfam" id="TIGR01730">
    <property type="entry name" value="RND_mfp"/>
    <property type="match status" value="1"/>
</dbReference>
<dbReference type="GO" id="GO:0015562">
    <property type="term" value="F:efflux transmembrane transporter activity"/>
    <property type="evidence" value="ECO:0007669"/>
    <property type="project" value="TreeGrafter"/>
</dbReference>
<dbReference type="InterPro" id="IPR058627">
    <property type="entry name" value="MdtA-like_C"/>
</dbReference>
<evidence type="ECO:0000313" key="5">
    <source>
        <dbReference type="Proteomes" id="UP000319897"/>
    </source>
</evidence>
<proteinExistence type="inferred from homology"/>
<dbReference type="EMBL" id="VFSU01000011">
    <property type="protein sequence ID" value="TPE64047.1"/>
    <property type="molecule type" value="Genomic_DNA"/>
</dbReference>
<gene>
    <name evidence="4" type="ORF">FJQ54_03560</name>
</gene>
<comment type="caution">
    <text evidence="4">The sequence shown here is derived from an EMBL/GenBank/DDBJ whole genome shotgun (WGS) entry which is preliminary data.</text>
</comment>